<evidence type="ECO:0000256" key="1">
    <source>
        <dbReference type="ARBA" id="ARBA00022642"/>
    </source>
</evidence>
<feature type="binding site" evidence="4">
    <location>
        <position position="143"/>
    </location>
    <ligand>
        <name>pyridoxal 5'-phosphate</name>
        <dbReference type="ChEBI" id="CHEBI:597326"/>
    </ligand>
</feature>
<dbReference type="PIRSF" id="PIRSF038800">
    <property type="entry name" value="KYNU"/>
    <property type="match status" value="1"/>
</dbReference>
<evidence type="ECO:0000256" key="4">
    <source>
        <dbReference type="HAMAP-Rule" id="MF_03017"/>
    </source>
</evidence>
<feature type="binding site" evidence="4">
    <location>
        <position position="282"/>
    </location>
    <ligand>
        <name>pyridoxal 5'-phosphate</name>
        <dbReference type="ChEBI" id="CHEBI:597326"/>
    </ligand>
</feature>
<dbReference type="GO" id="GO:0034354">
    <property type="term" value="P:'de novo' NAD+ biosynthetic process from L-tryptophan"/>
    <property type="evidence" value="ECO:0007669"/>
    <property type="project" value="UniProtKB-UniRule"/>
</dbReference>
<dbReference type="InParanoid" id="A0A5J5ENJ6"/>
<dbReference type="InterPro" id="IPR015424">
    <property type="entry name" value="PyrdxlP-dep_Trfase"/>
</dbReference>
<dbReference type="UniPathway" id="UPA00334">
    <property type="reaction ID" value="UER00455"/>
</dbReference>
<proteinExistence type="inferred from homology"/>
<feature type="binding site" evidence="4">
    <location>
        <position position="144"/>
    </location>
    <ligand>
        <name>pyridoxal 5'-phosphate</name>
        <dbReference type="ChEBI" id="CHEBI:597326"/>
    </ligand>
</feature>
<dbReference type="OrthoDB" id="5978656at2759"/>
<comment type="subunit">
    <text evidence="4 5">Homodimer.</text>
</comment>
<dbReference type="GO" id="GO:0005737">
    <property type="term" value="C:cytoplasm"/>
    <property type="evidence" value="ECO:0007669"/>
    <property type="project" value="UniProtKB-SubCell"/>
</dbReference>
<organism evidence="7 8">
    <name type="scientific">Sphaerosporella brunnea</name>
    <dbReference type="NCBI Taxonomy" id="1250544"/>
    <lineage>
        <taxon>Eukaryota</taxon>
        <taxon>Fungi</taxon>
        <taxon>Dikarya</taxon>
        <taxon>Ascomycota</taxon>
        <taxon>Pezizomycotina</taxon>
        <taxon>Pezizomycetes</taxon>
        <taxon>Pezizales</taxon>
        <taxon>Pyronemataceae</taxon>
        <taxon>Sphaerosporella</taxon>
    </lineage>
</organism>
<dbReference type="GO" id="GO:0043420">
    <property type="term" value="P:anthranilate metabolic process"/>
    <property type="evidence" value="ECO:0007669"/>
    <property type="project" value="UniProtKB-UniRule"/>
</dbReference>
<dbReference type="PANTHER" id="PTHR14084">
    <property type="entry name" value="KYNURENINASE"/>
    <property type="match status" value="1"/>
</dbReference>
<dbReference type="InterPro" id="IPR010111">
    <property type="entry name" value="Kynureninase"/>
</dbReference>
<accession>A0A5J5ENJ6</accession>
<comment type="subcellular location">
    <subcellularLocation>
        <location evidence="4 5">Cytoplasm</location>
    </subcellularLocation>
</comment>
<feature type="region of interest" description="Disordered" evidence="6">
    <location>
        <begin position="465"/>
        <end position="489"/>
    </location>
</feature>
<evidence type="ECO:0000256" key="2">
    <source>
        <dbReference type="ARBA" id="ARBA00022801"/>
    </source>
</evidence>
<dbReference type="EC" id="3.7.1.3" evidence="4 5"/>
<keyword evidence="7" id="KW-0808">Transferase</keyword>
<feature type="binding site" evidence="4">
    <location>
        <position position="260"/>
    </location>
    <ligand>
        <name>pyridoxal 5'-phosphate</name>
        <dbReference type="ChEBI" id="CHEBI:597326"/>
    </ligand>
</feature>
<comment type="similarity">
    <text evidence="4 5">Belongs to the kynureninase family.</text>
</comment>
<dbReference type="GO" id="GO:0016740">
    <property type="term" value="F:transferase activity"/>
    <property type="evidence" value="ECO:0007669"/>
    <property type="project" value="UniProtKB-KW"/>
</dbReference>
<comment type="pathway">
    <text evidence="4 5">Cofactor biosynthesis; NAD(+) biosynthesis; quinolinate from L-kynurenine: step 2/3.</text>
</comment>
<feature type="binding site" evidence="4">
    <location>
        <position position="340"/>
    </location>
    <ligand>
        <name>pyridoxal 5'-phosphate</name>
        <dbReference type="ChEBI" id="CHEBI:597326"/>
    </ligand>
</feature>
<evidence type="ECO:0000313" key="8">
    <source>
        <dbReference type="Proteomes" id="UP000326924"/>
    </source>
</evidence>
<dbReference type="EMBL" id="VXIS01000175">
    <property type="protein sequence ID" value="KAA8898952.1"/>
    <property type="molecule type" value="Genomic_DNA"/>
</dbReference>
<keyword evidence="1 4" id="KW-0662">Pyridine nucleotide biosynthesis</keyword>
<dbReference type="GO" id="GO:0097053">
    <property type="term" value="P:L-kynurenine catabolic process"/>
    <property type="evidence" value="ECO:0007669"/>
    <property type="project" value="UniProtKB-UniRule"/>
</dbReference>
<evidence type="ECO:0000256" key="3">
    <source>
        <dbReference type="ARBA" id="ARBA00022898"/>
    </source>
</evidence>
<feature type="binding site" evidence="4">
    <location>
        <position position="257"/>
    </location>
    <ligand>
        <name>pyridoxal 5'-phosphate</name>
        <dbReference type="ChEBI" id="CHEBI:597326"/>
    </ligand>
</feature>
<evidence type="ECO:0000256" key="5">
    <source>
        <dbReference type="PIRNR" id="PIRNR038800"/>
    </source>
</evidence>
<dbReference type="UniPathway" id="UPA00253">
    <property type="reaction ID" value="UER00329"/>
</dbReference>
<dbReference type="GO" id="GO:0030429">
    <property type="term" value="F:kynureninase activity"/>
    <property type="evidence" value="ECO:0007669"/>
    <property type="project" value="UniProtKB-UniRule"/>
</dbReference>
<dbReference type="InterPro" id="IPR015422">
    <property type="entry name" value="PyrdxlP-dep_Trfase_small"/>
</dbReference>
<keyword evidence="3 4" id="KW-0663">Pyridoxal phosphate</keyword>
<comment type="pathway">
    <text evidence="4 5">Amino-acid degradation; L-kynurenine degradation; L-alanine and anthranilate from L-kynurenine: step 1/1.</text>
</comment>
<dbReference type="PANTHER" id="PTHR14084:SF0">
    <property type="entry name" value="KYNURENINASE"/>
    <property type="match status" value="1"/>
</dbReference>
<comment type="function">
    <text evidence="4 5">Catalyzes the cleavage of L-kynurenine (L-Kyn) and L-3-hydroxykynurenine (L-3OHKyn) into anthranilic acid (AA) and 3-hydroxyanthranilic acid (3-OHAA), respectively.</text>
</comment>
<name>A0A5J5ENJ6_9PEZI</name>
<comment type="catalytic activity">
    <reaction evidence="5">
        <text>3-hydroxy-L-kynurenine + H2O = 3-hydroxyanthranilate + L-alanine + H(+)</text>
        <dbReference type="Rhea" id="RHEA:25143"/>
        <dbReference type="ChEBI" id="CHEBI:15377"/>
        <dbReference type="ChEBI" id="CHEBI:15378"/>
        <dbReference type="ChEBI" id="CHEBI:36559"/>
        <dbReference type="ChEBI" id="CHEBI:57972"/>
        <dbReference type="ChEBI" id="CHEBI:58125"/>
        <dbReference type="EC" id="3.7.1.3"/>
    </reaction>
</comment>
<gene>
    <name evidence="4" type="primary">BNA5</name>
    <name evidence="7" type="ORF">FN846DRAFT_193237</name>
</gene>
<dbReference type="Proteomes" id="UP000326924">
    <property type="component" value="Unassembled WGS sequence"/>
</dbReference>
<evidence type="ECO:0000313" key="7">
    <source>
        <dbReference type="EMBL" id="KAA8898952.1"/>
    </source>
</evidence>
<dbReference type="Gene3D" id="3.40.640.10">
    <property type="entry name" value="Type I PLP-dependent aspartate aminotransferase-like (Major domain)"/>
    <property type="match status" value="1"/>
</dbReference>
<feature type="binding site" evidence="4">
    <location>
        <position position="228"/>
    </location>
    <ligand>
        <name>pyridoxal 5'-phosphate</name>
        <dbReference type="ChEBI" id="CHEBI:597326"/>
    </ligand>
</feature>
<dbReference type="GO" id="GO:0019441">
    <property type="term" value="P:L-tryptophan catabolic process to kynurenine"/>
    <property type="evidence" value="ECO:0007669"/>
    <property type="project" value="TreeGrafter"/>
</dbReference>
<dbReference type="NCBIfam" id="TIGR01814">
    <property type="entry name" value="kynureninase"/>
    <property type="match status" value="1"/>
</dbReference>
<feature type="binding site" evidence="4">
    <location>
        <begin position="172"/>
        <end position="175"/>
    </location>
    <ligand>
        <name>pyridoxal 5'-phosphate</name>
        <dbReference type="ChEBI" id="CHEBI:597326"/>
    </ligand>
</feature>
<dbReference type="GO" id="GO:0019805">
    <property type="term" value="P:quinolinate biosynthetic process"/>
    <property type="evidence" value="ECO:0007669"/>
    <property type="project" value="UniProtKB-UniRule"/>
</dbReference>
<protein>
    <recommendedName>
        <fullName evidence="4 5">Kynureninase</fullName>
        <ecNumber evidence="4 5">3.7.1.3</ecNumber>
    </recommendedName>
    <alternativeName>
        <fullName evidence="4">Biosynthesis of nicotinic acid protein 5</fullName>
    </alternativeName>
    <alternativeName>
        <fullName evidence="4">L-kynurenine hydrolase</fullName>
    </alternativeName>
</protein>
<reference evidence="7 8" key="1">
    <citation type="submission" date="2019-09" db="EMBL/GenBank/DDBJ databases">
        <title>Draft genome of the ectomycorrhizal ascomycete Sphaerosporella brunnea.</title>
        <authorList>
            <consortium name="DOE Joint Genome Institute"/>
            <person name="Benucci G.M."/>
            <person name="Marozzi G."/>
            <person name="Antonielli L."/>
            <person name="Sanchez S."/>
            <person name="Marco P."/>
            <person name="Wang X."/>
            <person name="Falini L.B."/>
            <person name="Barry K."/>
            <person name="Haridas S."/>
            <person name="Lipzen A."/>
            <person name="Labutti K."/>
            <person name="Grigoriev I.V."/>
            <person name="Murat C."/>
            <person name="Martin F."/>
            <person name="Albertini E."/>
            <person name="Donnini D."/>
            <person name="Bonito G."/>
        </authorList>
    </citation>
    <scope>NUCLEOTIDE SEQUENCE [LARGE SCALE GENOMIC DNA]</scope>
    <source>
        <strain evidence="7 8">Sb_GMNB300</strain>
    </source>
</reference>
<dbReference type="HAMAP" id="MF_01970">
    <property type="entry name" value="Kynureninase"/>
    <property type="match status" value="1"/>
</dbReference>
<dbReference type="Pfam" id="PF22580">
    <property type="entry name" value="KYNU_C"/>
    <property type="match status" value="1"/>
</dbReference>
<feature type="binding site" evidence="4">
    <location>
        <position position="312"/>
    </location>
    <ligand>
        <name>pyridoxal 5'-phosphate</name>
        <dbReference type="ChEBI" id="CHEBI:597326"/>
    </ligand>
</feature>
<feature type="modified residue" description="N6-(pyridoxal phosphate)lysine" evidence="4">
    <location>
        <position position="283"/>
    </location>
</feature>
<evidence type="ECO:0000256" key="6">
    <source>
        <dbReference type="SAM" id="MobiDB-lite"/>
    </source>
</evidence>
<dbReference type="GO" id="GO:0030170">
    <property type="term" value="F:pyridoxal phosphate binding"/>
    <property type="evidence" value="ECO:0007669"/>
    <property type="project" value="UniProtKB-UniRule"/>
</dbReference>
<keyword evidence="8" id="KW-1185">Reference proteome</keyword>
<comment type="catalytic activity">
    <reaction evidence="4 5">
        <text>L-kynurenine + H2O = anthranilate + L-alanine + H(+)</text>
        <dbReference type="Rhea" id="RHEA:16813"/>
        <dbReference type="ChEBI" id="CHEBI:15377"/>
        <dbReference type="ChEBI" id="CHEBI:15378"/>
        <dbReference type="ChEBI" id="CHEBI:16567"/>
        <dbReference type="ChEBI" id="CHEBI:57959"/>
        <dbReference type="ChEBI" id="CHEBI:57972"/>
        <dbReference type="EC" id="3.7.1.3"/>
    </reaction>
</comment>
<dbReference type="InterPro" id="IPR015421">
    <property type="entry name" value="PyrdxlP-dep_Trfase_major"/>
</dbReference>
<dbReference type="AlphaFoldDB" id="A0A5J5ENJ6"/>
<dbReference type="Gene3D" id="3.90.1150.10">
    <property type="entry name" value="Aspartate Aminotransferase, domain 1"/>
    <property type="match status" value="1"/>
</dbReference>
<keyword evidence="2 4" id="KW-0378">Hydrolase</keyword>
<dbReference type="FunFam" id="3.40.640.10:FF:000031">
    <property type="entry name" value="Kynureninase"/>
    <property type="match status" value="1"/>
</dbReference>
<keyword evidence="4 5" id="KW-0963">Cytoplasm</keyword>
<dbReference type="SUPFAM" id="SSF53383">
    <property type="entry name" value="PLP-dependent transferases"/>
    <property type="match status" value="1"/>
</dbReference>
<comment type="caution">
    <text evidence="7">The sequence shown here is derived from an EMBL/GenBank/DDBJ whole genome shotgun (WGS) entry which is preliminary data.</text>
</comment>
<sequence>MDSAQFSHFLHGDRIAFSDPKSTAREYAKALDSTDTLARFRDEFCIPSKKELKEPHPEGRAVELQNDPSDPCVYLCGNSLGLQPKRTRALMNEELSIWATRGVTGHFNHPQSNPWVSAAEAVSVSMAKVVGALPSEVAVMGSLTENIHLLLASFYKPVVGGRTKIIIEGKAFPSDHYAVESQIQLHGLDPQKELVCIQPRLGRFTLDTAQILRTLDEHKDSAALLFLSGVQYYTGQAFDVKRITEYAQSKGITVGWDFAHAAGNIPLELHEWGVDFAAWCTYKYLSSGPGGMAGIFVHDKHNAEKRHRLAGWWGHNPDTRFKMDNTFVPTSGAAGYMVSNPSIMSLTALRASLSVYTETSMTALRTKSVHLTGYLEHLLYSAFPKSKNPPFQIITPGDPQQRGAQLSLLFREGLMLPVFARLEEEGIVVDERKPDVIRVAPLPMYNTFEECWIFVDALTRAIKEAEKEGPSEEERRIELEAREKGPSSP</sequence>
<dbReference type="FunCoup" id="A0A5J5ENJ6">
    <property type="interactions" value="203"/>
</dbReference>
<comment type="cofactor">
    <cofactor evidence="4 5">
        <name>pyridoxal 5'-phosphate</name>
        <dbReference type="ChEBI" id="CHEBI:597326"/>
    </cofactor>
</comment>